<accession>A0A8S1ZCS7</accession>
<organism evidence="1 2">
    <name type="scientific">Arabidopsis arenosa</name>
    <name type="common">Sand rock-cress</name>
    <name type="synonym">Cardaminopsis arenosa</name>
    <dbReference type="NCBI Taxonomy" id="38785"/>
    <lineage>
        <taxon>Eukaryota</taxon>
        <taxon>Viridiplantae</taxon>
        <taxon>Streptophyta</taxon>
        <taxon>Embryophyta</taxon>
        <taxon>Tracheophyta</taxon>
        <taxon>Spermatophyta</taxon>
        <taxon>Magnoliopsida</taxon>
        <taxon>eudicotyledons</taxon>
        <taxon>Gunneridae</taxon>
        <taxon>Pentapetalae</taxon>
        <taxon>rosids</taxon>
        <taxon>malvids</taxon>
        <taxon>Brassicales</taxon>
        <taxon>Brassicaceae</taxon>
        <taxon>Camelineae</taxon>
        <taxon>Arabidopsis</taxon>
    </lineage>
</organism>
<dbReference type="AlphaFoldDB" id="A0A8S1ZCS7"/>
<keyword evidence="2" id="KW-1185">Reference proteome</keyword>
<evidence type="ECO:0000313" key="2">
    <source>
        <dbReference type="Proteomes" id="UP000682877"/>
    </source>
</evidence>
<dbReference type="EMBL" id="LR999451">
    <property type="protein sequence ID" value="CAE5957180.1"/>
    <property type="molecule type" value="Genomic_DNA"/>
</dbReference>
<proteinExistence type="predicted"/>
<reference evidence="1" key="1">
    <citation type="submission" date="2021-01" db="EMBL/GenBank/DDBJ databases">
        <authorList>
            <person name="Bezrukov I."/>
        </authorList>
    </citation>
    <scope>NUCLEOTIDE SEQUENCE</scope>
</reference>
<protein>
    <submittedName>
        <fullName evidence="1">Uncharacterized protein</fullName>
    </submittedName>
</protein>
<name>A0A8S1ZCS7_ARAAE</name>
<evidence type="ECO:0000313" key="1">
    <source>
        <dbReference type="EMBL" id="CAE5957180.1"/>
    </source>
</evidence>
<dbReference type="Proteomes" id="UP000682877">
    <property type="component" value="Chromosome 1"/>
</dbReference>
<sequence length="149" mass="16810">MEKVVRFQVLCPPLKGGLLRGRQHSTVMNIRAQTRSRVSINPVIGWEIVTFSAVETLENGSPSVDALLAMLPYFRDFKCGLYEVSLLVEEEQRSCLAEDFLVQWMQQTLTSIVVSEYNTYIRVQIFGGNHGVSNALSLIVTSLRQNVFN</sequence>
<gene>
    <name evidence="1" type="ORF">AARE701A_LOCUS906</name>
</gene>